<dbReference type="Gene3D" id="1.10.10.10">
    <property type="entry name" value="Winged helix-like DNA-binding domain superfamily/Winged helix DNA-binding domain"/>
    <property type="match status" value="1"/>
</dbReference>
<evidence type="ECO:0000256" key="1">
    <source>
        <dbReference type="ARBA" id="ARBA00023015"/>
    </source>
</evidence>
<dbReference type="InterPro" id="IPR001034">
    <property type="entry name" value="DeoR_HTH"/>
</dbReference>
<dbReference type="PIRSF" id="PIRSF016838">
    <property type="entry name" value="PafC"/>
    <property type="match status" value="1"/>
</dbReference>
<feature type="domain" description="HTH deoR-type" evidence="3">
    <location>
        <begin position="2"/>
        <end position="57"/>
    </location>
</feature>
<dbReference type="InterPro" id="IPR051534">
    <property type="entry name" value="CBASS_pafABC_assoc_protein"/>
</dbReference>
<accession>A0A7G9G0P7</accession>
<dbReference type="InterPro" id="IPR057727">
    <property type="entry name" value="WCX_dom"/>
</dbReference>
<evidence type="ECO:0000259" key="3">
    <source>
        <dbReference type="PROSITE" id="PS51000"/>
    </source>
</evidence>
<dbReference type="SUPFAM" id="SSF46785">
    <property type="entry name" value="Winged helix' DNA-binding domain"/>
    <property type="match status" value="1"/>
</dbReference>
<protein>
    <submittedName>
        <fullName evidence="4">YafY family transcriptional regulator</fullName>
    </submittedName>
</protein>
<dbReference type="GO" id="GO:0003700">
    <property type="term" value="F:DNA-binding transcription factor activity"/>
    <property type="evidence" value="ECO:0007669"/>
    <property type="project" value="InterPro"/>
</dbReference>
<gene>
    <name evidence="4" type="ORF">H9Q78_07705</name>
</gene>
<dbReference type="Proteomes" id="UP000515823">
    <property type="component" value="Chromosome"/>
</dbReference>
<dbReference type="EMBL" id="CP060634">
    <property type="protein sequence ID" value="QNM04379.1"/>
    <property type="molecule type" value="Genomic_DNA"/>
</dbReference>
<dbReference type="SMART" id="SM00420">
    <property type="entry name" value="HTH_DEOR"/>
    <property type="match status" value="1"/>
</dbReference>
<dbReference type="PROSITE" id="PS52050">
    <property type="entry name" value="WYL"/>
    <property type="match status" value="1"/>
</dbReference>
<dbReference type="PANTHER" id="PTHR34580">
    <property type="match status" value="1"/>
</dbReference>
<evidence type="ECO:0000256" key="2">
    <source>
        <dbReference type="ARBA" id="ARBA00023163"/>
    </source>
</evidence>
<dbReference type="KEGG" id="qdo:H9Q78_07705"/>
<dbReference type="Pfam" id="PF13280">
    <property type="entry name" value="WYL"/>
    <property type="match status" value="1"/>
</dbReference>
<sequence length="306" mass="34589">MKIDRLIGIITLLLQKGQMTAPELAERFEVSRRTISRDIETLCQAGIPLSTAQGRAGGIFIMDGYSIDRTYLTSRELQAIFAGLRGLDNAAGTDQYRQLIEKLSLKDSSLLADTNHILIDLSSSGSSALGSKIQLIQDAIDRHCPIAFEYFAPAGDSSRRIEPYLLMFQWASWYVWGYCRDKKDFRMFKLNRLSGLHMLNEPFVPRKTPPVHSLSTPVPHGEIPVSAIIEPEMKWRLMEDFGAESFTLRPDGKLLFQFDFPGEEAAVSWILSFSDKAELVKPAGIRRKIKTLFENICAKYTDQDVY</sequence>
<dbReference type="InterPro" id="IPR026881">
    <property type="entry name" value="WYL_dom"/>
</dbReference>
<dbReference type="AlphaFoldDB" id="A0A7G9G0P7"/>
<dbReference type="Pfam" id="PF25583">
    <property type="entry name" value="WCX"/>
    <property type="match status" value="1"/>
</dbReference>
<keyword evidence="5" id="KW-1185">Reference proteome</keyword>
<evidence type="ECO:0000313" key="5">
    <source>
        <dbReference type="Proteomes" id="UP000515823"/>
    </source>
</evidence>
<organism evidence="4 5">
    <name type="scientific">Qiania dongpingensis</name>
    <dbReference type="NCBI Taxonomy" id="2763669"/>
    <lineage>
        <taxon>Bacteria</taxon>
        <taxon>Bacillati</taxon>
        <taxon>Bacillota</taxon>
        <taxon>Clostridia</taxon>
        <taxon>Lachnospirales</taxon>
        <taxon>Lachnospiraceae</taxon>
        <taxon>Qiania</taxon>
    </lineage>
</organism>
<proteinExistence type="predicted"/>
<keyword evidence="2" id="KW-0804">Transcription</keyword>
<dbReference type="PANTHER" id="PTHR34580:SF1">
    <property type="entry name" value="PROTEIN PAFC"/>
    <property type="match status" value="1"/>
</dbReference>
<dbReference type="InterPro" id="IPR013196">
    <property type="entry name" value="HTH_11"/>
</dbReference>
<reference evidence="4 5" key="1">
    <citation type="submission" date="2020-08" db="EMBL/GenBank/DDBJ databases">
        <authorList>
            <person name="Liu C."/>
            <person name="Sun Q."/>
        </authorList>
    </citation>
    <scope>NUCLEOTIDE SEQUENCE [LARGE SCALE GENOMIC DNA]</scope>
    <source>
        <strain evidence="4 5">NSJ-38</strain>
    </source>
</reference>
<keyword evidence="1" id="KW-0805">Transcription regulation</keyword>
<name>A0A7G9G0P7_9FIRM</name>
<dbReference type="InterPro" id="IPR036388">
    <property type="entry name" value="WH-like_DNA-bd_sf"/>
</dbReference>
<dbReference type="Pfam" id="PF08279">
    <property type="entry name" value="HTH_11"/>
    <property type="match status" value="1"/>
</dbReference>
<dbReference type="InterPro" id="IPR036390">
    <property type="entry name" value="WH_DNA-bd_sf"/>
</dbReference>
<evidence type="ECO:0000313" key="4">
    <source>
        <dbReference type="EMBL" id="QNM04379.1"/>
    </source>
</evidence>
<dbReference type="RefSeq" id="WP_249300700.1">
    <property type="nucleotide sequence ID" value="NZ_CP060634.1"/>
</dbReference>
<dbReference type="InterPro" id="IPR028349">
    <property type="entry name" value="PafC-like"/>
</dbReference>
<dbReference type="PROSITE" id="PS51000">
    <property type="entry name" value="HTH_DEOR_2"/>
    <property type="match status" value="1"/>
</dbReference>